<protein>
    <submittedName>
        <fullName evidence="10">Uncharacterized protein</fullName>
    </submittedName>
</protein>
<feature type="compositionally biased region" description="Basic and acidic residues" evidence="7">
    <location>
        <begin position="800"/>
        <end position="809"/>
    </location>
</feature>
<evidence type="ECO:0000256" key="2">
    <source>
        <dbReference type="ARBA" id="ARBA00022723"/>
    </source>
</evidence>
<dbReference type="InterPro" id="IPR047120">
    <property type="entry name" value="Pk/Esn/Tes"/>
</dbReference>
<dbReference type="InterPro" id="IPR033726">
    <property type="entry name" value="LIM2_prickle"/>
</dbReference>
<keyword evidence="2 6" id="KW-0479">Metal-binding</keyword>
<feature type="compositionally biased region" description="Low complexity" evidence="7">
    <location>
        <begin position="466"/>
        <end position="484"/>
    </location>
</feature>
<feature type="compositionally biased region" description="Basic and acidic residues" evidence="7">
    <location>
        <begin position="703"/>
        <end position="725"/>
    </location>
</feature>
<reference evidence="10" key="4">
    <citation type="submission" date="2025-09" db="UniProtKB">
        <authorList>
            <consortium name="Ensembl"/>
        </authorList>
    </citation>
    <scope>IDENTIFICATION</scope>
</reference>
<dbReference type="STRING" id="7719.ENSCINP00000013790"/>
<feature type="domain" description="LIM zinc-binding" evidence="8">
    <location>
        <begin position="230"/>
        <end position="290"/>
    </location>
</feature>
<dbReference type="SUPFAM" id="SSF57716">
    <property type="entry name" value="Glucocorticoid receptor-like (DNA-binding domain)"/>
    <property type="match status" value="2"/>
</dbReference>
<dbReference type="InterPro" id="IPR010442">
    <property type="entry name" value="PET_domain"/>
</dbReference>
<dbReference type="InterPro" id="IPR033725">
    <property type="entry name" value="LIM1_prickle"/>
</dbReference>
<comment type="similarity">
    <text evidence="1">Belongs to the prickle / espinas / testin family.</text>
</comment>
<feature type="region of interest" description="Disordered" evidence="7">
    <location>
        <begin position="916"/>
        <end position="944"/>
    </location>
</feature>
<dbReference type="InterPro" id="IPR033727">
    <property type="entry name" value="LIM3_prickle"/>
</dbReference>
<dbReference type="FunFam" id="2.10.110.10:FF:000035">
    <property type="entry name" value="prickle-like protein 2 isoform X1"/>
    <property type="match status" value="1"/>
</dbReference>
<dbReference type="OMA" id="SDYERWD"/>
<dbReference type="AlphaFoldDB" id="F7A7F8"/>
<proteinExistence type="inferred from homology"/>
<dbReference type="CDD" id="cd09827">
    <property type="entry name" value="PET_Prickle"/>
    <property type="match status" value="1"/>
</dbReference>
<feature type="region of interest" description="Disordered" evidence="7">
    <location>
        <begin position="620"/>
        <end position="833"/>
    </location>
</feature>
<reference evidence="10" key="3">
    <citation type="submission" date="2025-08" db="UniProtKB">
        <authorList>
            <consortium name="Ensembl"/>
        </authorList>
    </citation>
    <scope>IDENTIFICATION</scope>
</reference>
<keyword evidence="11" id="KW-1185">Reference proteome</keyword>
<dbReference type="PROSITE" id="PS51303">
    <property type="entry name" value="PET"/>
    <property type="match status" value="1"/>
</dbReference>
<evidence type="ECO:0000256" key="7">
    <source>
        <dbReference type="SAM" id="MobiDB-lite"/>
    </source>
</evidence>
<dbReference type="Proteomes" id="UP000008144">
    <property type="component" value="Chromosome 8"/>
</dbReference>
<feature type="region of interest" description="Disordered" evidence="7">
    <location>
        <begin position="460"/>
        <end position="507"/>
    </location>
</feature>
<feature type="compositionally biased region" description="Polar residues" evidence="7">
    <location>
        <begin position="8"/>
        <end position="17"/>
    </location>
</feature>
<feature type="compositionally biased region" description="Basic and acidic residues" evidence="7">
    <location>
        <begin position="754"/>
        <end position="765"/>
    </location>
</feature>
<organism evidence="10 11">
    <name type="scientific">Ciona intestinalis</name>
    <name type="common">Transparent sea squirt</name>
    <name type="synonym">Ascidia intestinalis</name>
    <dbReference type="NCBI Taxonomy" id="7719"/>
    <lineage>
        <taxon>Eukaryota</taxon>
        <taxon>Metazoa</taxon>
        <taxon>Chordata</taxon>
        <taxon>Tunicata</taxon>
        <taxon>Ascidiacea</taxon>
        <taxon>Phlebobranchia</taxon>
        <taxon>Cionidae</taxon>
        <taxon>Ciona</taxon>
    </lineage>
</organism>
<name>F7A7F8_CIOIN</name>
<dbReference type="EMBL" id="EAAA01002615">
    <property type="status" value="NOT_ANNOTATED_CDS"/>
    <property type="molecule type" value="Genomic_DNA"/>
</dbReference>
<keyword evidence="5 6" id="KW-0440">LIM domain</keyword>
<accession>F7A7F8</accession>
<feature type="compositionally biased region" description="Low complexity" evidence="7">
    <location>
        <begin position="630"/>
        <end position="639"/>
    </location>
</feature>
<dbReference type="CDD" id="cd09420">
    <property type="entry name" value="LIM3_Prickle"/>
    <property type="match status" value="1"/>
</dbReference>
<feature type="domain" description="PET" evidence="9">
    <location>
        <begin position="55"/>
        <end position="163"/>
    </location>
</feature>
<dbReference type="InterPro" id="IPR033723">
    <property type="entry name" value="PET_prickle"/>
</dbReference>
<feature type="domain" description="LIM zinc-binding" evidence="8">
    <location>
        <begin position="165"/>
        <end position="229"/>
    </location>
</feature>
<dbReference type="Gene3D" id="2.10.110.10">
    <property type="entry name" value="Cysteine Rich Protein"/>
    <property type="match status" value="3"/>
</dbReference>
<feature type="compositionally biased region" description="Polar residues" evidence="7">
    <location>
        <begin position="528"/>
        <end position="542"/>
    </location>
</feature>
<dbReference type="FunFam" id="2.10.110.10:FF:000022">
    <property type="entry name" value="prickle-like protein 2 isoform X1"/>
    <property type="match status" value="1"/>
</dbReference>
<feature type="compositionally biased region" description="Pro residues" evidence="7">
    <location>
        <begin position="658"/>
        <end position="668"/>
    </location>
</feature>
<feature type="compositionally biased region" description="Basic residues" evidence="7">
    <location>
        <begin position="40"/>
        <end position="55"/>
    </location>
</feature>
<evidence type="ECO:0000313" key="10">
    <source>
        <dbReference type="Ensembl" id="ENSCINP00000013790.3"/>
    </source>
</evidence>
<feature type="region of interest" description="Disordered" evidence="7">
    <location>
        <begin position="354"/>
        <end position="378"/>
    </location>
</feature>
<keyword evidence="4 6" id="KW-0862">Zinc</keyword>
<dbReference type="Ensembl" id="ENSCINT00000013790.3">
    <property type="protein sequence ID" value="ENSCINP00000013790.3"/>
    <property type="gene ID" value="ENSCING00000006721.3"/>
</dbReference>
<dbReference type="Pfam" id="PF06297">
    <property type="entry name" value="PET"/>
    <property type="match status" value="1"/>
</dbReference>
<dbReference type="SMART" id="SM00132">
    <property type="entry name" value="LIM"/>
    <property type="match status" value="3"/>
</dbReference>
<feature type="compositionally biased region" description="Basic and acidic residues" evidence="7">
    <location>
        <begin position="646"/>
        <end position="656"/>
    </location>
</feature>
<keyword evidence="3" id="KW-0677">Repeat</keyword>
<dbReference type="Pfam" id="PF00412">
    <property type="entry name" value="LIM"/>
    <property type="match status" value="2"/>
</dbReference>
<evidence type="ECO:0000256" key="1">
    <source>
        <dbReference type="ARBA" id="ARBA00008268"/>
    </source>
</evidence>
<dbReference type="PROSITE" id="PS50023">
    <property type="entry name" value="LIM_DOMAIN_2"/>
    <property type="match status" value="2"/>
</dbReference>
<evidence type="ECO:0000259" key="8">
    <source>
        <dbReference type="PROSITE" id="PS50023"/>
    </source>
</evidence>
<dbReference type="CDD" id="cd09418">
    <property type="entry name" value="LIM2_Prickle"/>
    <property type="match status" value="1"/>
</dbReference>
<evidence type="ECO:0000313" key="11">
    <source>
        <dbReference type="Proteomes" id="UP000008144"/>
    </source>
</evidence>
<reference evidence="10" key="2">
    <citation type="journal article" date="2008" name="Genome Biol.">
        <title>Improved genome assembly and evidence-based global gene model set for the chordate Ciona intestinalis: new insight into intron and operon populations.</title>
        <authorList>
            <person name="Satou Y."/>
            <person name="Mineta K."/>
            <person name="Ogasawara M."/>
            <person name="Sasakura Y."/>
            <person name="Shoguchi E."/>
            <person name="Ueno K."/>
            <person name="Yamada L."/>
            <person name="Matsumoto J."/>
            <person name="Wasserscheid J."/>
            <person name="Dewar K."/>
            <person name="Wiley G.B."/>
            <person name="Macmil S.L."/>
            <person name="Roe B.A."/>
            <person name="Zeller R.W."/>
            <person name="Hastings K.E."/>
            <person name="Lemaire P."/>
            <person name="Lindquist E."/>
            <person name="Endo T."/>
            <person name="Hotta K."/>
            <person name="Inaba K."/>
        </authorList>
    </citation>
    <scope>NUCLEOTIDE SEQUENCE [LARGE SCALE GENOMIC DNA]</scope>
    <source>
        <strain evidence="10">wild type</strain>
    </source>
</reference>
<dbReference type="FunFam" id="2.10.110.10:FF:000005">
    <property type="entry name" value="Testin isoform 1"/>
    <property type="match status" value="1"/>
</dbReference>
<reference evidence="11" key="1">
    <citation type="journal article" date="2002" name="Science">
        <title>The draft genome of Ciona intestinalis: insights into chordate and vertebrate origins.</title>
        <authorList>
            <person name="Dehal P."/>
            <person name="Satou Y."/>
            <person name="Campbell R.K."/>
            <person name="Chapman J."/>
            <person name="Degnan B."/>
            <person name="De Tomaso A."/>
            <person name="Davidson B."/>
            <person name="Di Gregorio A."/>
            <person name="Gelpke M."/>
            <person name="Goodstein D.M."/>
            <person name="Harafuji N."/>
            <person name="Hastings K.E."/>
            <person name="Ho I."/>
            <person name="Hotta K."/>
            <person name="Huang W."/>
            <person name="Kawashima T."/>
            <person name="Lemaire P."/>
            <person name="Martinez D."/>
            <person name="Meinertzhagen I.A."/>
            <person name="Necula S."/>
            <person name="Nonaka M."/>
            <person name="Putnam N."/>
            <person name="Rash S."/>
            <person name="Saiga H."/>
            <person name="Satake M."/>
            <person name="Terry A."/>
            <person name="Yamada L."/>
            <person name="Wang H.G."/>
            <person name="Awazu S."/>
            <person name="Azumi K."/>
            <person name="Boore J."/>
            <person name="Branno M."/>
            <person name="Chin-Bow S."/>
            <person name="DeSantis R."/>
            <person name="Doyle S."/>
            <person name="Francino P."/>
            <person name="Keys D.N."/>
            <person name="Haga S."/>
            <person name="Hayashi H."/>
            <person name="Hino K."/>
            <person name="Imai K.S."/>
            <person name="Inaba K."/>
            <person name="Kano S."/>
            <person name="Kobayashi K."/>
            <person name="Kobayashi M."/>
            <person name="Lee B.I."/>
            <person name="Makabe K.W."/>
            <person name="Manohar C."/>
            <person name="Matassi G."/>
            <person name="Medina M."/>
            <person name="Mochizuki Y."/>
            <person name="Mount S."/>
            <person name="Morishita T."/>
            <person name="Miura S."/>
            <person name="Nakayama A."/>
            <person name="Nishizaka S."/>
            <person name="Nomoto H."/>
            <person name="Ohta F."/>
            <person name="Oishi K."/>
            <person name="Rigoutsos I."/>
            <person name="Sano M."/>
            <person name="Sasaki A."/>
            <person name="Sasakura Y."/>
            <person name="Shoguchi E."/>
            <person name="Shin-i T."/>
            <person name="Spagnuolo A."/>
            <person name="Stainier D."/>
            <person name="Suzuki M.M."/>
            <person name="Tassy O."/>
            <person name="Takatori N."/>
            <person name="Tokuoka M."/>
            <person name="Yagi K."/>
            <person name="Yoshizaki F."/>
            <person name="Wada S."/>
            <person name="Zhang C."/>
            <person name="Hyatt P.D."/>
            <person name="Larimer F."/>
            <person name="Detter C."/>
            <person name="Doggett N."/>
            <person name="Glavina T."/>
            <person name="Hawkins T."/>
            <person name="Richardson P."/>
            <person name="Lucas S."/>
            <person name="Kohara Y."/>
            <person name="Levine M."/>
            <person name="Satoh N."/>
            <person name="Rokhsar D.S."/>
        </authorList>
    </citation>
    <scope>NUCLEOTIDE SEQUENCE [LARGE SCALE GENOMIC DNA]</scope>
</reference>
<feature type="region of interest" description="Disordered" evidence="7">
    <location>
        <begin position="1019"/>
        <end position="1060"/>
    </location>
</feature>
<feature type="region of interest" description="Disordered" evidence="7">
    <location>
        <begin position="878"/>
        <end position="901"/>
    </location>
</feature>
<feature type="region of interest" description="Disordered" evidence="7">
    <location>
        <begin position="528"/>
        <end position="571"/>
    </location>
</feature>
<feature type="compositionally biased region" description="Low complexity" evidence="7">
    <location>
        <begin position="493"/>
        <end position="507"/>
    </location>
</feature>
<dbReference type="HOGENOM" id="CLU_010525_0_0_1"/>
<dbReference type="InParanoid" id="F7A7F8"/>
<dbReference type="PROSITE" id="PS00478">
    <property type="entry name" value="LIM_DOMAIN_1"/>
    <property type="match status" value="1"/>
</dbReference>
<evidence type="ECO:0000256" key="6">
    <source>
        <dbReference type="PROSITE-ProRule" id="PRU00125"/>
    </source>
</evidence>
<dbReference type="GeneTree" id="ENSGT00940000153629"/>
<evidence type="ECO:0000256" key="5">
    <source>
        <dbReference type="ARBA" id="ARBA00023038"/>
    </source>
</evidence>
<evidence type="ECO:0000259" key="9">
    <source>
        <dbReference type="PROSITE" id="PS51303"/>
    </source>
</evidence>
<dbReference type="InterPro" id="IPR001781">
    <property type="entry name" value="Znf_LIM"/>
</dbReference>
<dbReference type="PANTHER" id="PTHR24211">
    <property type="entry name" value="LIM DOMAIN-CONTAINING PROTEIN"/>
    <property type="match status" value="1"/>
</dbReference>
<dbReference type="CDD" id="cd09415">
    <property type="entry name" value="LIM1_Prickle"/>
    <property type="match status" value="1"/>
</dbReference>
<dbReference type="GO" id="GO:0008270">
    <property type="term" value="F:zinc ion binding"/>
    <property type="evidence" value="ECO:0007669"/>
    <property type="project" value="InterPro"/>
</dbReference>
<feature type="region of interest" description="Disordered" evidence="7">
    <location>
        <begin position="1"/>
        <end position="66"/>
    </location>
</feature>
<feature type="compositionally biased region" description="Polar residues" evidence="7">
    <location>
        <begin position="367"/>
        <end position="376"/>
    </location>
</feature>
<sequence length="1060" mass="117418">MTMPAAATEQTRGTMPSNIDPKSAGLDQDIVIRGPTENRVRRRQSRRQASVRHNRNSASDEENDGDSGCALEEYAWVPPNLTPDQVRYYFTSLPEDKVPLVDSIGDKYRVRQLLHQLPPHDDKVCYCNDLSDEEKRELRLFSEQRKKDYLGCGKIRILPLNTPGTPCSECGILVKGGDIVAVASRAEPGMCWHPACFVCSVCRELLVDLFYFYQDGRLYCGRHHAETLKPRCSACDEIIFSDECTEAEGRHWHMDHFCCFECDQVLGGQRYIMRDGKPNCTQCFEALYAEYCDMCGDLIGLDAGQMQYEGQHWHATDNCFCCNRCRKSLLGRPFLPKHGRIFCSKACSLGEDPGHSESDSQHSSSQYENPQLPTSHNVRRSLNLDNLSIHDKPWEDKGELSPASNNVFIDAADMYPTSAAVAASTRYSKGHTRPSHPYLDGMDPVNAEMGTENDAGFKGAATSRKTVTNSVTSPTSTVSSRTTSKNGVQFPQNTYNSTDSSGYNSSSTLDAIEHQQNAALKAAMGSNYSYGKSKQTPCSKRPQNGEDGHVSATEFTPFHPAAPRASPPTIIGSRKLAPEIKKTIDSLTKATEIDNKSPPVNVASMLPKSAVPIPAPRARYAPSLTPSPPSTAASELTSPWMHKSHARTDSPLDSREFPSPPVPVPSPPTESKEHSSPLQRSVSERLANKRRSREPISLPEQTISEHPRLRSDDKHVSVENDKTSPELKSILKKSRNPSKSFRNRERGSLSGSLDRLEEFHRKSDVMKYASDDEDGAGFGDAQGDFSSFQRGQRLYSSARFPEEVTEKPRSQNQGGRPRSQHRTRFKDNSALDRTHSALNLDELDCAIARRNPKPGKTCSKLSGKSTCSKKLKRTRSTDFAFERSAATPTSSRKNRRTKRFVEDEEEDGWCSTCTSSSDDSDYERWDGLGTSPPTSPLSAMRRGSAPVGVRVNMTRRQPPHPFLANADSALAASAAGFNSNGVYRPSMPRNFHHVAYALQAETAEKALYRHVTTNAVTKTSEIDRKSSETKSWRSQDASYLPRGGSKARESAPIVDTNTSA</sequence>
<dbReference type="PANTHER" id="PTHR24211:SF20">
    <property type="entry name" value="PROTEIN ESPINAS-RELATED"/>
    <property type="match status" value="1"/>
</dbReference>
<feature type="compositionally biased region" description="Basic and acidic residues" evidence="7">
    <location>
        <begin position="1020"/>
        <end position="1033"/>
    </location>
</feature>
<evidence type="ECO:0000256" key="4">
    <source>
        <dbReference type="ARBA" id="ARBA00022833"/>
    </source>
</evidence>
<evidence type="ECO:0000256" key="3">
    <source>
        <dbReference type="ARBA" id="ARBA00022737"/>
    </source>
</evidence>